<sequence length="40" mass="4530">METQQSIALIILLIIIGFLGWSVIETLRWLFSFVHITIGG</sequence>
<proteinExistence type="predicted"/>
<keyword evidence="1" id="KW-0812">Transmembrane</keyword>
<name>A0A678ZRK4_9CAUD</name>
<protein>
    <submittedName>
        <fullName evidence="2">Uncharacterized protein</fullName>
    </submittedName>
</protein>
<organism evidence="2 3">
    <name type="scientific">Pectobacterium phage Arno162</name>
    <dbReference type="NCBI Taxonomy" id="2500577"/>
    <lineage>
        <taxon>Viruses</taxon>
        <taxon>Duplodnaviria</taxon>
        <taxon>Heunggongvirae</taxon>
        <taxon>Uroviricota</taxon>
        <taxon>Caudoviricetes</taxon>
        <taxon>Andersonviridae</taxon>
        <taxon>Andersonviridae incertae sedis</taxon>
        <taxon>Arnovirus</taxon>
        <taxon>Arnovirus arno162</taxon>
    </lineage>
</organism>
<accession>A0A678ZRK4</accession>
<keyword evidence="1" id="KW-0472">Membrane</keyword>
<dbReference type="EMBL" id="MK290737">
    <property type="protein sequence ID" value="AZV02142.1"/>
    <property type="molecule type" value="Genomic_DNA"/>
</dbReference>
<evidence type="ECO:0000256" key="1">
    <source>
        <dbReference type="SAM" id="Phobius"/>
    </source>
</evidence>
<keyword evidence="1" id="KW-1133">Transmembrane helix</keyword>
<keyword evidence="3" id="KW-1185">Reference proteome</keyword>
<gene>
    <name evidence="2" type="ORF">Arno162_102</name>
</gene>
<feature type="transmembrane region" description="Helical" evidence="1">
    <location>
        <begin position="7"/>
        <end position="24"/>
    </location>
</feature>
<evidence type="ECO:0000313" key="3">
    <source>
        <dbReference type="Proteomes" id="UP000430872"/>
    </source>
</evidence>
<evidence type="ECO:0000313" key="2">
    <source>
        <dbReference type="EMBL" id="AZV02142.1"/>
    </source>
</evidence>
<dbReference type="Proteomes" id="UP000430872">
    <property type="component" value="Segment"/>
</dbReference>
<reference evidence="2 3" key="1">
    <citation type="submission" date="2018-12" db="EMBL/GenBank/DDBJ databases">
        <authorList>
            <person name="Shneider M.M."/>
            <person name="Kabilov M.R."/>
            <person name="Miroshnikov K.A."/>
        </authorList>
    </citation>
    <scope>NUCLEOTIDE SEQUENCE [LARGE SCALE GENOMIC DNA]</scope>
</reference>